<sequence>MAPNNGLANFKRRLANIPKSVRRAAGAALEANAADLVRTQRALAPRDDGDLQASIRWSRDGEIAVVVEAGGETTTRQAKGGAYEYDYALAQEFGTKEQPGQSFFWPGYRLMRKKMNARTKRAISKSVKEAYASGK</sequence>
<reference evidence="1 2" key="1">
    <citation type="submission" date="2024-05" db="EMBL/GenBank/DDBJ databases">
        <authorList>
            <person name="Jiang F."/>
        </authorList>
    </citation>
    <scope>NUCLEOTIDE SEQUENCE [LARGE SCALE GENOMIC DNA]</scope>
    <source>
        <strain evidence="1 2">LZ166</strain>
    </source>
</reference>
<dbReference type="Pfam" id="PF04883">
    <property type="entry name" value="HK97-gp10_like"/>
    <property type="match status" value="1"/>
</dbReference>
<dbReference type="EMBL" id="JBDPGJ010000003">
    <property type="protein sequence ID" value="MEX0406904.1"/>
    <property type="molecule type" value="Genomic_DNA"/>
</dbReference>
<gene>
    <name evidence="1" type="ORF">ABGN05_14665</name>
</gene>
<organism evidence="1 2">
    <name type="scientific">Aquibium pacificus</name>
    <dbReference type="NCBI Taxonomy" id="3153579"/>
    <lineage>
        <taxon>Bacteria</taxon>
        <taxon>Pseudomonadati</taxon>
        <taxon>Pseudomonadota</taxon>
        <taxon>Alphaproteobacteria</taxon>
        <taxon>Hyphomicrobiales</taxon>
        <taxon>Phyllobacteriaceae</taxon>
        <taxon>Aquibium</taxon>
    </lineage>
</organism>
<comment type="caution">
    <text evidence="1">The sequence shown here is derived from an EMBL/GenBank/DDBJ whole genome shotgun (WGS) entry which is preliminary data.</text>
</comment>
<dbReference type="RefSeq" id="WP_367954786.1">
    <property type="nucleotide sequence ID" value="NZ_JBDPGJ010000003.1"/>
</dbReference>
<proteinExistence type="predicted"/>
<protein>
    <submittedName>
        <fullName evidence="1">HK97-gp10 family putative phage morphogenesis protein</fullName>
    </submittedName>
</protein>
<name>A0ABV3SJF4_9HYPH</name>
<evidence type="ECO:0000313" key="1">
    <source>
        <dbReference type="EMBL" id="MEX0406904.1"/>
    </source>
</evidence>
<dbReference type="Proteomes" id="UP001556692">
    <property type="component" value="Unassembled WGS sequence"/>
</dbReference>
<keyword evidence="2" id="KW-1185">Reference proteome</keyword>
<dbReference type="InterPro" id="IPR010064">
    <property type="entry name" value="HK97-gp10_tail"/>
</dbReference>
<dbReference type="NCBIfam" id="TIGR01725">
    <property type="entry name" value="phge_HK97_gp10"/>
    <property type="match status" value="1"/>
</dbReference>
<accession>A0ABV3SJF4</accession>
<evidence type="ECO:0000313" key="2">
    <source>
        <dbReference type="Proteomes" id="UP001556692"/>
    </source>
</evidence>